<feature type="domain" description="Ground-like" evidence="2">
    <location>
        <begin position="378"/>
        <end position="448"/>
    </location>
</feature>
<feature type="region of interest" description="Disordered" evidence="1">
    <location>
        <begin position="157"/>
        <end position="204"/>
    </location>
</feature>
<feature type="compositionally biased region" description="Polar residues" evidence="1">
    <location>
        <begin position="128"/>
        <end position="141"/>
    </location>
</feature>
<evidence type="ECO:0000259" key="2">
    <source>
        <dbReference type="Pfam" id="PF04155"/>
    </source>
</evidence>
<reference evidence="4" key="1">
    <citation type="submission" date="2017-02" db="UniProtKB">
        <authorList>
            <consortium name="WormBaseParasite"/>
        </authorList>
    </citation>
    <scope>IDENTIFICATION</scope>
</reference>
<dbReference type="STRING" id="451379.A0A0N5A9Z1"/>
<accession>A0A0N5A9Z1</accession>
<feature type="region of interest" description="Disordered" evidence="1">
    <location>
        <begin position="27"/>
        <end position="49"/>
    </location>
</feature>
<dbReference type="InterPro" id="IPR007284">
    <property type="entry name" value="Ground-like_dom"/>
</dbReference>
<dbReference type="WBParaSite" id="SMUV_0000095201-mRNA-1">
    <property type="protein sequence ID" value="SMUV_0000095201-mRNA-1"/>
    <property type="gene ID" value="SMUV_0000095201"/>
</dbReference>
<evidence type="ECO:0000313" key="4">
    <source>
        <dbReference type="WBParaSite" id="SMUV_0000095201-mRNA-1"/>
    </source>
</evidence>
<dbReference type="Proteomes" id="UP000046393">
    <property type="component" value="Unplaced"/>
</dbReference>
<dbReference type="AlphaFoldDB" id="A0A0N5A9Z1"/>
<keyword evidence="3" id="KW-1185">Reference proteome</keyword>
<feature type="compositionally biased region" description="Pro residues" evidence="1">
    <location>
        <begin position="103"/>
        <end position="119"/>
    </location>
</feature>
<protein>
    <submittedName>
        <fullName evidence="4">Ground-like domain-containing protein</fullName>
    </submittedName>
</protein>
<feature type="compositionally biased region" description="Pro residues" evidence="1">
    <location>
        <begin position="72"/>
        <end position="91"/>
    </location>
</feature>
<sequence length="450" mass="48512">MCGCQESGPCVPRSDCTWQQIIPTNPGAPEVIDLSQPPATTLPPPDLMPSFSKHSINSVVLPPAVPQTIAPALPPPPPPLPPLQGLPPPSAQSPLQPLQTPLTQPPTIPPLQTLPPSSPPFSTIPTLGTLSTPSPAQTIQPLFNPYQPLFAPLFGYHQQQQQHQQYQYPQQQQQQQQQQPQQQPQQQQNPLFPSPTTATPNSQPHLVKAADVPSLNSTKDSVEILSSSEEEIIISPEEAAVIQQPYQTYVSSAHSIPQHSPPARCQCSPTLPPIFTPPPPQPCVPLPPPPPPPPCISLPPPPPPPPLPTLPPFRPPSCCPCAPPATYPTTTTTTTVLPIVTEPPTTTTEAPTTVEVIPRCSTTSSRRKRNSVASNKKNLCNSQEIRRVILKNLGDGIDESKALIHAELKRLYNDSNFVVVCSNSSISFVADSSNYCVDGSPNFTCYVFEV</sequence>
<organism evidence="3 4">
    <name type="scientific">Syphacia muris</name>
    <dbReference type="NCBI Taxonomy" id="451379"/>
    <lineage>
        <taxon>Eukaryota</taxon>
        <taxon>Metazoa</taxon>
        <taxon>Ecdysozoa</taxon>
        <taxon>Nematoda</taxon>
        <taxon>Chromadorea</taxon>
        <taxon>Rhabditida</taxon>
        <taxon>Spirurina</taxon>
        <taxon>Oxyuridomorpha</taxon>
        <taxon>Oxyuroidea</taxon>
        <taxon>Oxyuridae</taxon>
        <taxon>Syphacia</taxon>
    </lineage>
</organism>
<name>A0A0N5A9Z1_9BILA</name>
<feature type="compositionally biased region" description="Low complexity" evidence="1">
    <location>
        <begin position="157"/>
        <end position="188"/>
    </location>
</feature>
<feature type="compositionally biased region" description="Low complexity" evidence="1">
    <location>
        <begin position="92"/>
        <end position="102"/>
    </location>
</feature>
<feature type="compositionally biased region" description="Polar residues" evidence="1">
    <location>
        <begin position="189"/>
        <end position="204"/>
    </location>
</feature>
<evidence type="ECO:0000313" key="3">
    <source>
        <dbReference type="Proteomes" id="UP000046393"/>
    </source>
</evidence>
<proteinExistence type="predicted"/>
<feature type="region of interest" description="Disordered" evidence="1">
    <location>
        <begin position="68"/>
        <end position="142"/>
    </location>
</feature>
<dbReference type="Pfam" id="PF04155">
    <property type="entry name" value="Ground-like"/>
    <property type="match status" value="1"/>
</dbReference>
<evidence type="ECO:0000256" key="1">
    <source>
        <dbReference type="SAM" id="MobiDB-lite"/>
    </source>
</evidence>